<evidence type="ECO:0000313" key="6">
    <source>
        <dbReference type="Proteomes" id="UP000483261"/>
    </source>
</evidence>
<dbReference type="PANTHER" id="PTHR43201">
    <property type="entry name" value="ACYL-COA SYNTHETASE"/>
    <property type="match status" value="1"/>
</dbReference>
<dbReference type="AlphaFoldDB" id="A0A6M1QW02"/>
<dbReference type="SUPFAM" id="SSF56801">
    <property type="entry name" value="Acetyl-CoA synthetase-like"/>
    <property type="match status" value="1"/>
</dbReference>
<name>A0A6M1QW02_9ACTN</name>
<dbReference type="EMBL" id="JAALAA010000002">
    <property type="protein sequence ID" value="NGN91572.1"/>
    <property type="molecule type" value="Genomic_DNA"/>
</dbReference>
<dbReference type="InterPro" id="IPR045851">
    <property type="entry name" value="AMP-bd_C_sf"/>
</dbReference>
<dbReference type="Gene3D" id="3.40.50.12780">
    <property type="entry name" value="N-terminal domain of ligase-like"/>
    <property type="match status" value="1"/>
</dbReference>
<comment type="caution">
    <text evidence="5">The sequence shown here is derived from an EMBL/GenBank/DDBJ whole genome shotgun (WGS) entry which is preliminary data.</text>
</comment>
<evidence type="ECO:0000313" key="5">
    <source>
        <dbReference type="EMBL" id="NGN91572.1"/>
    </source>
</evidence>
<dbReference type="Gene3D" id="3.30.300.30">
    <property type="match status" value="1"/>
</dbReference>
<dbReference type="CDD" id="cd17631">
    <property type="entry name" value="FACL_FadD13-like"/>
    <property type="match status" value="1"/>
</dbReference>
<dbReference type="RefSeq" id="WP_165109351.1">
    <property type="nucleotide sequence ID" value="NZ_JAALAA010000002.1"/>
</dbReference>
<dbReference type="InterPro" id="IPR025110">
    <property type="entry name" value="AMP-bd_C"/>
</dbReference>
<feature type="domain" description="AMP-binding enzyme C-terminal" evidence="4">
    <location>
        <begin position="419"/>
        <end position="494"/>
    </location>
</feature>
<dbReference type="Pfam" id="PF00501">
    <property type="entry name" value="AMP-binding"/>
    <property type="match status" value="1"/>
</dbReference>
<dbReference type="GO" id="GO:0031956">
    <property type="term" value="F:medium-chain fatty acid-CoA ligase activity"/>
    <property type="evidence" value="ECO:0007669"/>
    <property type="project" value="TreeGrafter"/>
</dbReference>
<dbReference type="Proteomes" id="UP000483261">
    <property type="component" value="Unassembled WGS sequence"/>
</dbReference>
<dbReference type="InterPro" id="IPR000873">
    <property type="entry name" value="AMP-dep_synth/lig_dom"/>
</dbReference>
<evidence type="ECO:0000259" key="3">
    <source>
        <dbReference type="Pfam" id="PF00501"/>
    </source>
</evidence>
<reference evidence="5 6" key="1">
    <citation type="submission" date="2020-02" db="EMBL/GenBank/DDBJ databases">
        <title>Whole-genome analyses of novel actinobacteria.</title>
        <authorList>
            <person name="Sahin N."/>
        </authorList>
    </citation>
    <scope>NUCLEOTIDE SEQUENCE [LARGE SCALE GENOMIC DNA]</scope>
    <source>
        <strain evidence="5 6">KC13</strain>
    </source>
</reference>
<accession>A0A6M1QW02</accession>
<dbReference type="NCBIfam" id="NF004837">
    <property type="entry name" value="PRK06187.1"/>
    <property type="match status" value="1"/>
</dbReference>
<gene>
    <name evidence="5" type="ORF">G5C66_02300</name>
</gene>
<proteinExistence type="inferred from homology"/>
<dbReference type="FunFam" id="3.30.300.30:FF:000008">
    <property type="entry name" value="2,3-dihydroxybenzoate-AMP ligase"/>
    <property type="match status" value="1"/>
</dbReference>
<dbReference type="PROSITE" id="PS00455">
    <property type="entry name" value="AMP_BINDING"/>
    <property type="match status" value="1"/>
</dbReference>
<dbReference type="InterPro" id="IPR042099">
    <property type="entry name" value="ANL_N_sf"/>
</dbReference>
<dbReference type="GO" id="GO:0006631">
    <property type="term" value="P:fatty acid metabolic process"/>
    <property type="evidence" value="ECO:0007669"/>
    <property type="project" value="TreeGrafter"/>
</dbReference>
<protein>
    <submittedName>
        <fullName evidence="5">Long-chain fatty acid--CoA ligase</fullName>
    </submittedName>
</protein>
<organism evidence="5 6">
    <name type="scientific">Nocardioides turkmenicus</name>
    <dbReference type="NCBI Taxonomy" id="2711220"/>
    <lineage>
        <taxon>Bacteria</taxon>
        <taxon>Bacillati</taxon>
        <taxon>Actinomycetota</taxon>
        <taxon>Actinomycetes</taxon>
        <taxon>Propionibacteriales</taxon>
        <taxon>Nocardioidaceae</taxon>
        <taxon>Nocardioides</taxon>
    </lineage>
</organism>
<sequence length="512" mass="54630">MLDSGIGSWPARRARMTPGARAFVQDEAVVTYAEVDRLVEAVARGLRARGVTTGDRVAFLGLNSIELAVTLFATARLGAVFLPLNTRLAPPELAWILTDAEPALLIHADDFDEVVSAEAVATLGLPSHRFTAAAGHGLDTLAVDAAGERAERIDVEVGLDDVFMIQYTSGTSGRPKGVMLTHGNIAWNAFNLLVDVDIRSDEIALVTAPLFHTAALNQVLLPTFLKGGTSLIAARFDPAEAIATIERERVTLLFGVTSMYQALAQEPTWATADLDSLRSALSGGAPIPRTLLDTWQSRGLHIIQGYGLTEASPGTTMLRAGDGLDKLGSAGTPCFFTDVRVVAPGGEDAAPGEAGEVHVSGPNVTPGYWHNGAATEAAFDGPWLRTGDVAVLDDDGFLYVVDRVKDMFISGGENVYPAEVEQAIYTHPDVAETAVIGVPDERWGEVGRAVVVRRPDSVLTQEDLLKHLDGRLARYKIPKSVVFVDEIPHNASGKLLKSRVRELYGTPEGATP</sequence>
<evidence type="ECO:0000259" key="4">
    <source>
        <dbReference type="Pfam" id="PF13193"/>
    </source>
</evidence>
<dbReference type="InterPro" id="IPR020845">
    <property type="entry name" value="AMP-binding_CS"/>
</dbReference>
<evidence type="ECO:0000256" key="2">
    <source>
        <dbReference type="ARBA" id="ARBA00022598"/>
    </source>
</evidence>
<keyword evidence="2 5" id="KW-0436">Ligase</keyword>
<dbReference type="Pfam" id="PF13193">
    <property type="entry name" value="AMP-binding_C"/>
    <property type="match status" value="1"/>
</dbReference>
<keyword evidence="6" id="KW-1185">Reference proteome</keyword>
<evidence type="ECO:0000256" key="1">
    <source>
        <dbReference type="ARBA" id="ARBA00006432"/>
    </source>
</evidence>
<comment type="similarity">
    <text evidence="1">Belongs to the ATP-dependent AMP-binding enzyme family.</text>
</comment>
<dbReference type="PANTHER" id="PTHR43201:SF5">
    <property type="entry name" value="MEDIUM-CHAIN ACYL-COA LIGASE ACSF2, MITOCHONDRIAL"/>
    <property type="match status" value="1"/>
</dbReference>
<feature type="domain" description="AMP-dependent synthetase/ligase" evidence="3">
    <location>
        <begin position="12"/>
        <end position="369"/>
    </location>
</feature>